<feature type="transmembrane region" description="Helical" evidence="2">
    <location>
        <begin position="168"/>
        <end position="187"/>
    </location>
</feature>
<feature type="transmembrane region" description="Helical" evidence="2">
    <location>
        <begin position="127"/>
        <end position="148"/>
    </location>
</feature>
<proteinExistence type="predicted"/>
<accession>A0A561WJT9</accession>
<dbReference type="AlphaFoldDB" id="A0A561WJT9"/>
<keyword evidence="4" id="KW-1185">Reference proteome</keyword>
<keyword evidence="2" id="KW-1133">Transmembrane helix</keyword>
<name>A0A561WJT9_ACTTI</name>
<feature type="compositionally biased region" description="Low complexity" evidence="1">
    <location>
        <begin position="35"/>
        <end position="55"/>
    </location>
</feature>
<keyword evidence="2" id="KW-0812">Transmembrane</keyword>
<evidence type="ECO:0000256" key="2">
    <source>
        <dbReference type="SAM" id="Phobius"/>
    </source>
</evidence>
<feature type="compositionally biased region" description="Pro residues" evidence="1">
    <location>
        <begin position="1"/>
        <end position="11"/>
    </location>
</feature>
<organism evidence="3 4">
    <name type="scientific">Actinoplanes teichomyceticus</name>
    <dbReference type="NCBI Taxonomy" id="1867"/>
    <lineage>
        <taxon>Bacteria</taxon>
        <taxon>Bacillati</taxon>
        <taxon>Actinomycetota</taxon>
        <taxon>Actinomycetes</taxon>
        <taxon>Micromonosporales</taxon>
        <taxon>Micromonosporaceae</taxon>
        <taxon>Actinoplanes</taxon>
    </lineage>
</organism>
<keyword evidence="2" id="KW-0472">Membrane</keyword>
<feature type="compositionally biased region" description="Low complexity" evidence="1">
    <location>
        <begin position="63"/>
        <end position="97"/>
    </location>
</feature>
<comment type="caution">
    <text evidence="3">The sequence shown here is derived from an EMBL/GenBank/DDBJ whole genome shotgun (WGS) entry which is preliminary data.</text>
</comment>
<protein>
    <submittedName>
        <fullName evidence="3">Uncharacterized protein</fullName>
    </submittedName>
</protein>
<feature type="region of interest" description="Disordered" evidence="1">
    <location>
        <begin position="1"/>
        <end position="107"/>
    </location>
</feature>
<feature type="transmembrane region" description="Helical" evidence="2">
    <location>
        <begin position="194"/>
        <end position="215"/>
    </location>
</feature>
<feature type="transmembrane region" description="Helical" evidence="2">
    <location>
        <begin position="251"/>
        <end position="272"/>
    </location>
</feature>
<reference evidence="3 4" key="1">
    <citation type="submission" date="2019-06" db="EMBL/GenBank/DDBJ databases">
        <title>Sequencing the genomes of 1000 actinobacteria strains.</title>
        <authorList>
            <person name="Klenk H.-P."/>
        </authorList>
    </citation>
    <scope>NUCLEOTIDE SEQUENCE [LARGE SCALE GENOMIC DNA]</scope>
    <source>
        <strain evidence="3 4">DSM 43866</strain>
    </source>
</reference>
<evidence type="ECO:0000313" key="3">
    <source>
        <dbReference type="EMBL" id="TWG24141.1"/>
    </source>
</evidence>
<dbReference type="Proteomes" id="UP000320239">
    <property type="component" value="Unassembled WGS sequence"/>
</dbReference>
<dbReference type="EMBL" id="VIWY01000002">
    <property type="protein sequence ID" value="TWG24141.1"/>
    <property type="molecule type" value="Genomic_DNA"/>
</dbReference>
<dbReference type="RefSeq" id="WP_187645931.1">
    <property type="nucleotide sequence ID" value="NZ_VIWY01000002.1"/>
</dbReference>
<feature type="compositionally biased region" description="Pro residues" evidence="1">
    <location>
        <begin position="18"/>
        <end position="34"/>
    </location>
</feature>
<sequence length="285" mass="29185">MTQDHTPPPEQHPSSGGPVPPAPGPDPTYGPPQPGYGQPPQGYGAPQPGYGQPPQGYGPPQPGYGQPPQGYGAPQPGYGQPPQGYGAPQPGYGQPPQGYGPPQPGYGYPPGFGPAPMGYGAPATKPILVWILLAAGVLTFLGSFLPWATVTAPIVGTQSASGMDGADGFFTLVLGLLLAAYAGFALLRRPLPSFAPWAAVGVAGLLLVIAFYELIHVQSAADEVKNVLGGQDDPFGIGKAFSESFKVSTGFGLWLITIAALAAVVTSVLLALNARKARTAPPQHF</sequence>
<evidence type="ECO:0000313" key="4">
    <source>
        <dbReference type="Proteomes" id="UP000320239"/>
    </source>
</evidence>
<evidence type="ECO:0000256" key="1">
    <source>
        <dbReference type="SAM" id="MobiDB-lite"/>
    </source>
</evidence>
<gene>
    <name evidence="3" type="ORF">FHX34_102694</name>
</gene>